<name>A0A0E9PPS0_ANGAN</name>
<evidence type="ECO:0000313" key="1">
    <source>
        <dbReference type="EMBL" id="JAH06080.1"/>
    </source>
</evidence>
<reference evidence="1" key="1">
    <citation type="submission" date="2014-11" db="EMBL/GenBank/DDBJ databases">
        <authorList>
            <person name="Amaro Gonzalez C."/>
        </authorList>
    </citation>
    <scope>NUCLEOTIDE SEQUENCE</scope>
</reference>
<dbReference type="EMBL" id="GBXM01102497">
    <property type="protein sequence ID" value="JAH06080.1"/>
    <property type="molecule type" value="Transcribed_RNA"/>
</dbReference>
<organism evidence="1">
    <name type="scientific">Anguilla anguilla</name>
    <name type="common">European freshwater eel</name>
    <name type="synonym">Muraena anguilla</name>
    <dbReference type="NCBI Taxonomy" id="7936"/>
    <lineage>
        <taxon>Eukaryota</taxon>
        <taxon>Metazoa</taxon>
        <taxon>Chordata</taxon>
        <taxon>Craniata</taxon>
        <taxon>Vertebrata</taxon>
        <taxon>Euteleostomi</taxon>
        <taxon>Actinopterygii</taxon>
        <taxon>Neopterygii</taxon>
        <taxon>Teleostei</taxon>
        <taxon>Anguilliformes</taxon>
        <taxon>Anguillidae</taxon>
        <taxon>Anguilla</taxon>
    </lineage>
</organism>
<proteinExistence type="predicted"/>
<reference evidence="1" key="2">
    <citation type="journal article" date="2015" name="Fish Shellfish Immunol.">
        <title>Early steps in the European eel (Anguilla anguilla)-Vibrio vulnificus interaction in the gills: Role of the RtxA13 toxin.</title>
        <authorList>
            <person name="Callol A."/>
            <person name="Pajuelo D."/>
            <person name="Ebbesson L."/>
            <person name="Teles M."/>
            <person name="MacKenzie S."/>
            <person name="Amaro C."/>
        </authorList>
    </citation>
    <scope>NUCLEOTIDE SEQUENCE</scope>
</reference>
<sequence>MKTVTIYVFFTSTSLHLAFTSVYISHFPVSINILPEQPNFWKQSLFQRLI</sequence>
<protein>
    <submittedName>
        <fullName evidence="1">Uncharacterized protein</fullName>
    </submittedName>
</protein>
<dbReference type="AlphaFoldDB" id="A0A0E9PPS0"/>
<accession>A0A0E9PPS0</accession>